<evidence type="ECO:0008006" key="4">
    <source>
        <dbReference type="Google" id="ProtNLM"/>
    </source>
</evidence>
<accession>G9XCF0</accession>
<comment type="caution">
    <text evidence="2">The sequence shown here is derived from an EMBL/GenBank/DDBJ whole genome shotgun (WGS) entry which is preliminary data.</text>
</comment>
<keyword evidence="1" id="KW-0812">Transmembrane</keyword>
<gene>
    <name evidence="2" type="ORF">HMPREF9628_01527</name>
</gene>
<dbReference type="RefSeq" id="WP_009529483.1">
    <property type="nucleotide sequence ID" value="NZ_JH414609.1"/>
</dbReference>
<dbReference type="HOGENOM" id="CLU_497685_0_0_9"/>
<proteinExistence type="predicted"/>
<keyword evidence="1" id="KW-1133">Transmembrane helix</keyword>
<dbReference type="STRING" id="796937.HMPREF9630_00675"/>
<evidence type="ECO:0000313" key="3">
    <source>
        <dbReference type="Proteomes" id="UP000003379"/>
    </source>
</evidence>
<dbReference type="Proteomes" id="UP000003379">
    <property type="component" value="Unassembled WGS sequence"/>
</dbReference>
<dbReference type="EMBL" id="AFZG01000022">
    <property type="protein sequence ID" value="EHL19343.1"/>
    <property type="molecule type" value="Genomic_DNA"/>
</dbReference>
<organism evidence="2 3">
    <name type="scientific">Peptoanaerobacter stomatis</name>
    <dbReference type="NCBI Taxonomy" id="796937"/>
    <lineage>
        <taxon>Bacteria</taxon>
        <taxon>Bacillati</taxon>
        <taxon>Bacillota</taxon>
        <taxon>Clostridia</taxon>
        <taxon>Peptostreptococcales</taxon>
        <taxon>Filifactoraceae</taxon>
        <taxon>Peptoanaerobacter</taxon>
    </lineage>
</organism>
<dbReference type="AlphaFoldDB" id="G9XCF0"/>
<keyword evidence="1" id="KW-0472">Membrane</keyword>
<reference evidence="2 3" key="1">
    <citation type="submission" date="2011-08" db="EMBL/GenBank/DDBJ databases">
        <title>The Genome Sequence of Eubacteriaceae bacterium CM5.</title>
        <authorList>
            <consortium name="The Broad Institute Genome Sequencing Platform"/>
            <person name="Earl A."/>
            <person name="Ward D."/>
            <person name="Feldgarden M."/>
            <person name="Gevers D."/>
            <person name="Sizova M."/>
            <person name="Hazen A."/>
            <person name="Epstein S."/>
            <person name="Young S.K."/>
            <person name="Zeng Q."/>
            <person name="Gargeya S."/>
            <person name="Fitzgerald M."/>
            <person name="Haas B."/>
            <person name="Abouelleil A."/>
            <person name="Alvarado L."/>
            <person name="Arachchi H.M."/>
            <person name="Berlin A."/>
            <person name="Brown A."/>
            <person name="Chapman S.B."/>
            <person name="Chen Z."/>
            <person name="Dunbar C."/>
            <person name="Freedman E."/>
            <person name="Gearin G."/>
            <person name="Gellesch M."/>
            <person name="Goldberg J."/>
            <person name="Griggs A."/>
            <person name="Gujja S."/>
            <person name="Heiman D."/>
            <person name="Howarth C."/>
            <person name="Larson L."/>
            <person name="Lui A."/>
            <person name="MacDonald P.J.P."/>
            <person name="Montmayeur A."/>
            <person name="Murphy C."/>
            <person name="Neiman D."/>
            <person name="Pearson M."/>
            <person name="Priest M."/>
            <person name="Roberts A."/>
            <person name="Saif S."/>
            <person name="Shea T."/>
            <person name="Shenoy N."/>
            <person name="Sisk P."/>
            <person name="Stolte C."/>
            <person name="Sykes S."/>
            <person name="Wortman J."/>
            <person name="Nusbaum C."/>
            <person name="Birren B."/>
        </authorList>
    </citation>
    <scope>NUCLEOTIDE SEQUENCE [LARGE SCALE GENOMIC DNA]</scope>
    <source>
        <strain evidence="2 3">CM5</strain>
    </source>
</reference>
<protein>
    <recommendedName>
        <fullName evidence="4">AlgX/AlgJ SGNH hydrolase-like domain-containing protein</fullName>
    </recommendedName>
</protein>
<feature type="transmembrane region" description="Helical" evidence="1">
    <location>
        <begin position="9"/>
        <end position="30"/>
    </location>
</feature>
<evidence type="ECO:0000256" key="1">
    <source>
        <dbReference type="SAM" id="Phobius"/>
    </source>
</evidence>
<name>G9XCF0_9FIRM</name>
<sequence length="547" mass="64326">MINEKSKRYYYTLPISFFMITMFVFSVFIIGNHKNGSLAGVIENQNEKPVVNYRNIMSGEFQSSYNSWFNLNFPFRDKFVRLYNQIFYSIMAESGNKNLVIGKNYSIYEVEKIEKVLNPSNVEYGFDYYDNYAKNLKYIQDRFFDMGKVFFFIITPNKPEVMYEDIPLHRKLMEDVNHSEISAHKLLKESLEKYGVFFYDTTETMTKIKSDRQDIILYPNTGTHWTFLAAVYAVKDVFDSLYSKTGIALPQPNVKVEKLKDVFYGEDIDVYLLLNIFKGNKDKFYYKLDIDYDIDNGYVKDNAVIFGTSYSNMISYIFQRDMALFSKVTYIKYLSEIFDVSTDKKELLEILNNKIEEEYLISLINNNKYFFFEVQSTDLVPTHEQLVQQLCDIMRRDFSDKNVLNEIKRNNNIAKIDNSIDEFRISSENSNIKIDVKNKQMKVKSNSGKLNIQAKLTNNTKRLIKTNGKNIICAAYHIKEDGQYIEGRWSNLPDVINIGETVDFYYDIDIPKKVGEYEVLLSIVQEKVSWLEDVNKDYPIVFRLIVE</sequence>
<evidence type="ECO:0000313" key="2">
    <source>
        <dbReference type="EMBL" id="EHL19343.1"/>
    </source>
</evidence>